<reference evidence="1" key="1">
    <citation type="submission" date="2023-03" db="EMBL/GenBank/DDBJ databases">
        <authorList>
            <person name="Liu Z."/>
        </authorList>
    </citation>
    <scope>NUCLEOTIDE SEQUENCE</scope>
    <source>
        <strain evidence="1">Bc006</strain>
    </source>
</reference>
<accession>A0AAX3QL96</accession>
<gene>
    <name evidence="1" type="ORF">P3K65_12950</name>
</gene>
<dbReference type="SUPFAM" id="SSF49842">
    <property type="entry name" value="TNF-like"/>
    <property type="match status" value="1"/>
</dbReference>
<name>A0AAX3QL96_9BACI</name>
<dbReference type="AlphaFoldDB" id="A0AAX3QL96"/>
<proteinExistence type="predicted"/>
<dbReference type="InterPro" id="IPR008983">
    <property type="entry name" value="Tumour_necrosis_fac-like_dom"/>
</dbReference>
<dbReference type="Gene3D" id="2.60.120.40">
    <property type="match status" value="1"/>
</dbReference>
<dbReference type="Proteomes" id="UP001221092">
    <property type="component" value="Chromosome"/>
</dbReference>
<protein>
    <recommendedName>
        <fullName evidence="3">ABC transporter permease</fullName>
    </recommendedName>
</protein>
<evidence type="ECO:0008006" key="3">
    <source>
        <dbReference type="Google" id="ProtNLM"/>
    </source>
</evidence>
<evidence type="ECO:0000313" key="1">
    <source>
        <dbReference type="EMBL" id="WES09328.1"/>
    </source>
</evidence>
<sequence>MSYYYCEYCKDYKKKYHNCCKRSEKSNDCKEGYHHKAQTVNVNVECCNEVKKDPSVRQSAFKAVGDPILITPQVPAFTFTRIVFPIEQFDLANEYNNTDTFQFVPKTDGVYSFTTTVFFNPAIPDVNYTVAVYFIVNGTEGGVDSEFTGVNAIREVAVESNNIFQLKAGDTVEVYALATVDGNFPQNSRVQFGAARFPSPAE</sequence>
<organism evidence="1 2">
    <name type="scientific">Bacillus paranthracis</name>
    <dbReference type="NCBI Taxonomy" id="2026186"/>
    <lineage>
        <taxon>Bacteria</taxon>
        <taxon>Bacillati</taxon>
        <taxon>Bacillota</taxon>
        <taxon>Bacilli</taxon>
        <taxon>Bacillales</taxon>
        <taxon>Bacillaceae</taxon>
        <taxon>Bacillus</taxon>
        <taxon>Bacillus cereus group</taxon>
    </lineage>
</organism>
<evidence type="ECO:0000313" key="2">
    <source>
        <dbReference type="Proteomes" id="UP001221092"/>
    </source>
</evidence>
<dbReference type="EMBL" id="CP119629">
    <property type="protein sequence ID" value="WES09328.1"/>
    <property type="molecule type" value="Genomic_DNA"/>
</dbReference>
<dbReference type="RefSeq" id="WP_000122935.1">
    <property type="nucleotide sequence ID" value="NZ_CABMEX010000001.1"/>
</dbReference>